<organism evidence="1">
    <name type="scientific">Rhizophora mucronata</name>
    <name type="common">Asiatic mangrove</name>
    <dbReference type="NCBI Taxonomy" id="61149"/>
    <lineage>
        <taxon>Eukaryota</taxon>
        <taxon>Viridiplantae</taxon>
        <taxon>Streptophyta</taxon>
        <taxon>Embryophyta</taxon>
        <taxon>Tracheophyta</taxon>
        <taxon>Spermatophyta</taxon>
        <taxon>Magnoliopsida</taxon>
        <taxon>eudicotyledons</taxon>
        <taxon>Gunneridae</taxon>
        <taxon>Pentapetalae</taxon>
        <taxon>rosids</taxon>
        <taxon>fabids</taxon>
        <taxon>Malpighiales</taxon>
        <taxon>Rhizophoraceae</taxon>
        <taxon>Rhizophora</taxon>
    </lineage>
</organism>
<dbReference type="EMBL" id="GGEC01033202">
    <property type="protein sequence ID" value="MBX13686.1"/>
    <property type="molecule type" value="Transcribed_RNA"/>
</dbReference>
<name>A0A2P2L6V1_RHIMU</name>
<evidence type="ECO:0000313" key="2">
    <source>
        <dbReference type="EMBL" id="MBX13686.1"/>
    </source>
</evidence>
<dbReference type="EMBL" id="GGEC01033192">
    <property type="protein sequence ID" value="MBX13676.1"/>
    <property type="molecule type" value="Transcribed_RNA"/>
</dbReference>
<evidence type="ECO:0000313" key="1">
    <source>
        <dbReference type="EMBL" id="MBX13676.1"/>
    </source>
</evidence>
<reference evidence="1" key="1">
    <citation type="submission" date="2018-02" db="EMBL/GenBank/DDBJ databases">
        <title>Rhizophora mucronata_Transcriptome.</title>
        <authorList>
            <person name="Meera S.P."/>
            <person name="Sreeshan A."/>
            <person name="Augustine A."/>
        </authorList>
    </citation>
    <scope>NUCLEOTIDE SEQUENCE</scope>
    <source>
        <tissue evidence="1">Leaf</tissue>
    </source>
</reference>
<dbReference type="AlphaFoldDB" id="A0A2P2L6V1"/>
<accession>A0A2P2L6V1</accession>
<protein>
    <submittedName>
        <fullName evidence="1 2">Carbonic anhydrase</fullName>
    </submittedName>
</protein>
<proteinExistence type="predicted"/>
<sequence>MKQRFLHFKQCKYLKEAGHFQTLAKMQSPKTLGYAPLISLDFNLGKPSWFEMLQTLSLRSRYRHLSSTSTAPSQNIFVNFTILAEWSNRHECCP</sequence>